<dbReference type="InterPro" id="IPR055170">
    <property type="entry name" value="GFO_IDH_MocA-like_dom"/>
</dbReference>
<dbReference type="GO" id="GO:0016491">
    <property type="term" value="F:oxidoreductase activity"/>
    <property type="evidence" value="ECO:0007669"/>
    <property type="project" value="UniProtKB-KW"/>
</dbReference>
<evidence type="ECO:0000259" key="4">
    <source>
        <dbReference type="Pfam" id="PF22725"/>
    </source>
</evidence>
<dbReference type="OrthoDB" id="9815825at2"/>
<dbReference type="SUPFAM" id="SSF55347">
    <property type="entry name" value="Glyceraldehyde-3-phosphate dehydrogenase-like, C-terminal domain"/>
    <property type="match status" value="1"/>
</dbReference>
<dbReference type="Pfam" id="PF01408">
    <property type="entry name" value="GFO_IDH_MocA"/>
    <property type="match status" value="1"/>
</dbReference>
<dbReference type="RefSeq" id="WP_072876651.1">
    <property type="nucleotide sequence ID" value="NZ_FQVT01000001.1"/>
</dbReference>
<feature type="domain" description="GFO/IDH/MocA-like oxidoreductase" evidence="4">
    <location>
        <begin position="131"/>
        <end position="246"/>
    </location>
</feature>
<evidence type="ECO:0000313" key="6">
    <source>
        <dbReference type="Proteomes" id="UP000183945"/>
    </source>
</evidence>
<dbReference type="SUPFAM" id="SSF51735">
    <property type="entry name" value="NAD(P)-binding Rossmann-fold domains"/>
    <property type="match status" value="1"/>
</dbReference>
<organism evidence="5 6">
    <name type="scientific">Salegentibacter echinorum</name>
    <dbReference type="NCBI Taxonomy" id="1073325"/>
    <lineage>
        <taxon>Bacteria</taxon>
        <taxon>Pseudomonadati</taxon>
        <taxon>Bacteroidota</taxon>
        <taxon>Flavobacteriia</taxon>
        <taxon>Flavobacteriales</taxon>
        <taxon>Flavobacteriaceae</taxon>
        <taxon>Salegentibacter</taxon>
    </lineage>
</organism>
<dbReference type="Gene3D" id="3.30.360.10">
    <property type="entry name" value="Dihydrodipicolinate Reductase, domain 2"/>
    <property type="match status" value="1"/>
</dbReference>
<keyword evidence="6" id="KW-1185">Reference proteome</keyword>
<dbReference type="PANTHER" id="PTHR22604:SF105">
    <property type="entry name" value="TRANS-1,2-DIHYDROBENZENE-1,2-DIOL DEHYDROGENASE"/>
    <property type="match status" value="1"/>
</dbReference>
<dbReference type="InterPro" id="IPR000683">
    <property type="entry name" value="Gfo/Idh/MocA-like_OxRdtase_N"/>
</dbReference>
<reference evidence="6" key="1">
    <citation type="submission" date="2016-11" db="EMBL/GenBank/DDBJ databases">
        <authorList>
            <person name="Varghese N."/>
            <person name="Submissions S."/>
        </authorList>
    </citation>
    <scope>NUCLEOTIDE SEQUENCE [LARGE SCALE GENOMIC DNA]</scope>
    <source>
        <strain evidence="6">DSM 24579</strain>
    </source>
</reference>
<feature type="domain" description="Gfo/Idh/MocA-like oxidoreductase N-terminal" evidence="3">
    <location>
        <begin position="4"/>
        <end position="120"/>
    </location>
</feature>
<name>A0A1M5CW47_SALEC</name>
<evidence type="ECO:0000313" key="5">
    <source>
        <dbReference type="EMBL" id="SHF58642.1"/>
    </source>
</evidence>
<dbReference type="PANTHER" id="PTHR22604">
    <property type="entry name" value="OXIDOREDUCTASES"/>
    <property type="match status" value="1"/>
</dbReference>
<evidence type="ECO:0000256" key="2">
    <source>
        <dbReference type="ARBA" id="ARBA00023002"/>
    </source>
</evidence>
<dbReference type="EMBL" id="FQVT01000001">
    <property type="protein sequence ID" value="SHF58642.1"/>
    <property type="molecule type" value="Genomic_DNA"/>
</dbReference>
<dbReference type="Gene3D" id="3.40.50.720">
    <property type="entry name" value="NAD(P)-binding Rossmann-like Domain"/>
    <property type="match status" value="1"/>
</dbReference>
<comment type="similarity">
    <text evidence="1">Belongs to the Gfo/Idh/MocA family.</text>
</comment>
<sequence length="326" mass="36894">MKKIKWGIIGLGKIAGKFATDLKEVEHAELYAVASRSQLKAKDFAQKHGATNFYSNYEAMLKDENLDVVYIATPHVFHHAQALICLEYKKAVLCEKPFAMNRQQVEEMIAKAKDENVFLMEALWTQFLPHFKAVMEIIESKKYGAIKSLEANFGFDAAIDLEKRLYNKSLGGGSLLDIGIYPIFMALSALGMPENIKAKGKFYETGIDQQADVVFEYANNVKATLQSSIIEDTSTTAIITLEKATLKLNYQFHAPTSFVITTNEGEETKEFGVHTKGYNFEAEHVQRMLWEGKTESTEMTFEKSLQLIELLDKVREEIGLDYELVQ</sequence>
<evidence type="ECO:0000259" key="3">
    <source>
        <dbReference type="Pfam" id="PF01408"/>
    </source>
</evidence>
<gene>
    <name evidence="5" type="ORF">SAMN05444483_101685</name>
</gene>
<proteinExistence type="inferred from homology"/>
<protein>
    <submittedName>
        <fullName evidence="5">Predicted dehydrogenase</fullName>
    </submittedName>
</protein>
<dbReference type="InterPro" id="IPR036291">
    <property type="entry name" value="NAD(P)-bd_dom_sf"/>
</dbReference>
<dbReference type="AlphaFoldDB" id="A0A1M5CW47"/>
<keyword evidence="2" id="KW-0560">Oxidoreductase</keyword>
<dbReference type="GO" id="GO:0000166">
    <property type="term" value="F:nucleotide binding"/>
    <property type="evidence" value="ECO:0007669"/>
    <property type="project" value="InterPro"/>
</dbReference>
<dbReference type="STRING" id="1073325.SAMN05444483_101685"/>
<dbReference type="Pfam" id="PF22725">
    <property type="entry name" value="GFO_IDH_MocA_C3"/>
    <property type="match status" value="1"/>
</dbReference>
<dbReference type="InterPro" id="IPR050984">
    <property type="entry name" value="Gfo/Idh/MocA_domain"/>
</dbReference>
<evidence type="ECO:0000256" key="1">
    <source>
        <dbReference type="ARBA" id="ARBA00010928"/>
    </source>
</evidence>
<accession>A0A1M5CW47</accession>
<dbReference type="Proteomes" id="UP000183945">
    <property type="component" value="Unassembled WGS sequence"/>
</dbReference>